<protein>
    <submittedName>
        <fullName evidence="2">Uncharacterized protein</fullName>
    </submittedName>
</protein>
<keyword evidence="1" id="KW-0732">Signal</keyword>
<proteinExistence type="predicted"/>
<gene>
    <name evidence="2" type="ORF">MAR_014990</name>
</gene>
<evidence type="ECO:0000313" key="3">
    <source>
        <dbReference type="Proteomes" id="UP001164746"/>
    </source>
</evidence>
<feature type="signal peptide" evidence="1">
    <location>
        <begin position="1"/>
        <end position="20"/>
    </location>
</feature>
<name>A0ABY7FJB2_MYAAR</name>
<evidence type="ECO:0000256" key="1">
    <source>
        <dbReference type="SAM" id="SignalP"/>
    </source>
</evidence>
<sequence length="233" mass="26417">MRSLELVFVAMATIVHVATADHPVQTNPATDVQPQGCTTLMFEGKGDFRVQRKIYTAQTAEHYIFSLRLLKRTSFYKCEPSDTRYGISDDGHSWWVDRGCEAIFEVVECPNNGAQPPPDPLTKLYDQLKKRLSESTQTLDLSSWNPNSFMNRFESISPMTCESVSHGRRRSGIRFIYHVRSDTVMTSEEVVWVVTTLDQQQTLVILGSPEVLLPVRVIFPRLVQVHAAPETAK</sequence>
<feature type="chain" id="PRO_5047509417" evidence="1">
    <location>
        <begin position="21"/>
        <end position="233"/>
    </location>
</feature>
<dbReference type="Proteomes" id="UP001164746">
    <property type="component" value="Chromosome 12"/>
</dbReference>
<evidence type="ECO:0000313" key="2">
    <source>
        <dbReference type="EMBL" id="WAR21016.1"/>
    </source>
</evidence>
<organism evidence="2 3">
    <name type="scientific">Mya arenaria</name>
    <name type="common">Soft-shell clam</name>
    <dbReference type="NCBI Taxonomy" id="6604"/>
    <lineage>
        <taxon>Eukaryota</taxon>
        <taxon>Metazoa</taxon>
        <taxon>Spiralia</taxon>
        <taxon>Lophotrochozoa</taxon>
        <taxon>Mollusca</taxon>
        <taxon>Bivalvia</taxon>
        <taxon>Autobranchia</taxon>
        <taxon>Heteroconchia</taxon>
        <taxon>Euheterodonta</taxon>
        <taxon>Imparidentia</taxon>
        <taxon>Neoheterodontei</taxon>
        <taxon>Myida</taxon>
        <taxon>Myoidea</taxon>
        <taxon>Myidae</taxon>
        <taxon>Mya</taxon>
    </lineage>
</organism>
<keyword evidence="3" id="KW-1185">Reference proteome</keyword>
<reference evidence="2" key="1">
    <citation type="submission" date="2022-11" db="EMBL/GenBank/DDBJ databases">
        <title>Centuries of genome instability and evolution in soft-shell clam transmissible cancer (bioRxiv).</title>
        <authorList>
            <person name="Hart S.F.M."/>
            <person name="Yonemitsu M.A."/>
            <person name="Giersch R.M."/>
            <person name="Beal B.F."/>
            <person name="Arriagada G."/>
            <person name="Davis B.W."/>
            <person name="Ostrander E.A."/>
            <person name="Goff S.P."/>
            <person name="Metzger M.J."/>
        </authorList>
    </citation>
    <scope>NUCLEOTIDE SEQUENCE</scope>
    <source>
        <strain evidence="2">MELC-2E11</strain>
        <tissue evidence="2">Siphon/mantle</tissue>
    </source>
</reference>
<accession>A0ABY7FJB2</accession>
<dbReference type="EMBL" id="CP111023">
    <property type="protein sequence ID" value="WAR21016.1"/>
    <property type="molecule type" value="Genomic_DNA"/>
</dbReference>